<feature type="transmembrane region" description="Helical" evidence="8">
    <location>
        <begin position="129"/>
        <end position="150"/>
    </location>
</feature>
<keyword evidence="5 8" id="KW-0573">Peptidoglycan synthesis</keyword>
<feature type="transmembrane region" description="Helical" evidence="8">
    <location>
        <begin position="440"/>
        <end position="458"/>
    </location>
</feature>
<evidence type="ECO:0000256" key="6">
    <source>
        <dbReference type="ARBA" id="ARBA00022989"/>
    </source>
</evidence>
<evidence type="ECO:0000256" key="5">
    <source>
        <dbReference type="ARBA" id="ARBA00022984"/>
    </source>
</evidence>
<dbReference type="CDD" id="cd13123">
    <property type="entry name" value="MATE_MurJ_like"/>
    <property type="match status" value="1"/>
</dbReference>
<dbReference type="NCBIfam" id="TIGR01695">
    <property type="entry name" value="murJ_mviN"/>
    <property type="match status" value="1"/>
</dbReference>
<keyword evidence="11" id="KW-1185">Reference proteome</keyword>
<comment type="similarity">
    <text evidence="8">Belongs to the MurJ/MviN family.</text>
</comment>
<evidence type="ECO:0000256" key="2">
    <source>
        <dbReference type="ARBA" id="ARBA00022475"/>
    </source>
</evidence>
<evidence type="ECO:0000256" key="8">
    <source>
        <dbReference type="HAMAP-Rule" id="MF_02078"/>
    </source>
</evidence>
<evidence type="ECO:0000313" key="10">
    <source>
        <dbReference type="EMBL" id="QBD78025.1"/>
    </source>
</evidence>
<dbReference type="Pfam" id="PF03023">
    <property type="entry name" value="MurJ"/>
    <property type="match status" value="1"/>
</dbReference>
<feature type="transmembrane region" description="Helical" evidence="8">
    <location>
        <begin position="268"/>
        <end position="287"/>
    </location>
</feature>
<dbReference type="GO" id="GO:0008360">
    <property type="term" value="P:regulation of cell shape"/>
    <property type="evidence" value="ECO:0007669"/>
    <property type="project" value="UniProtKB-KW"/>
</dbReference>
<evidence type="ECO:0000256" key="1">
    <source>
        <dbReference type="ARBA" id="ARBA00004651"/>
    </source>
</evidence>
<keyword evidence="4 8" id="KW-0133">Cell shape</keyword>
<feature type="transmembrane region" description="Helical" evidence="8">
    <location>
        <begin position="596"/>
        <end position="618"/>
    </location>
</feature>
<sequence>MNQEEPQSPGSGPSPIEDGSSLGYGQGLDYQYLSNTQSFKFRLPPREKRLRELRARRLQRQQGSQSSGGRIRKVAASASMSVGQAALILSGSIVASRFLGLLRSSLFTGVIGANAFSDAFQQASLIPDLIFNIVAGGALASAFIPIFNMYMVRRDEKTAWHVASSAINLAIVCMVLLAIIGFIFARQIVFLYGYTDSANQIDLVVLLTRIMFLQSIIMGSGVVVTSVLNTRQHFLLPAIGSVLYPLGAIAGLFPGLMMNLLGHSDKTLAIACASWGVVLGAVFMVGIQLPGLAKVGMQYHFSLDWRHPGIGQIVRLMLPRMLNALVLNFSSAIDFMLIGLLVIVAGSDGLVTQYRLAFTIMSIPLSGVISLATAAFPRMSEYAAQGRITDLRNIVQESLHSILFIAIPSGIGLICLSLPIVQVLYERNTFTLSQAQATTLPLICFAIGLPGLAMAEILTRSFYALRQSKLPVFVSVGQFIFKIALSIVLLNPAVWCVQIGLGSLTPSALSQPLLAGAWGLGSLALATSIAVLLEAAVLLWLLRLQIVSLGLRTLLSFVVRVLLASILMSLGIVITYRLLNMVVTTESSNGSMSLSIVGSGMVLLKLLITVGIGSWIYLRAARFLKILSVKELGPVNRLLIRLHLAWI</sequence>
<feature type="transmembrane region" description="Helical" evidence="8">
    <location>
        <begin position="234"/>
        <end position="256"/>
    </location>
</feature>
<feature type="region of interest" description="Disordered" evidence="9">
    <location>
        <begin position="1"/>
        <end position="28"/>
    </location>
</feature>
<organism evidence="10 11">
    <name type="scientific">Ktedonosporobacter rubrisoli</name>
    <dbReference type="NCBI Taxonomy" id="2509675"/>
    <lineage>
        <taxon>Bacteria</taxon>
        <taxon>Bacillati</taxon>
        <taxon>Chloroflexota</taxon>
        <taxon>Ktedonobacteria</taxon>
        <taxon>Ktedonobacterales</taxon>
        <taxon>Ktedonosporobacteraceae</taxon>
        <taxon>Ktedonosporobacter</taxon>
    </lineage>
</organism>
<dbReference type="PANTHER" id="PTHR47019:SF1">
    <property type="entry name" value="LIPID II FLIPPASE MURJ"/>
    <property type="match status" value="1"/>
</dbReference>
<feature type="transmembrane region" description="Helical" evidence="8">
    <location>
        <begin position="470"/>
        <end position="495"/>
    </location>
</feature>
<evidence type="ECO:0000313" key="11">
    <source>
        <dbReference type="Proteomes" id="UP000290365"/>
    </source>
</evidence>
<dbReference type="PRINTS" id="PR01806">
    <property type="entry name" value="VIRFACTRMVIN"/>
</dbReference>
<keyword evidence="8" id="KW-0961">Cell wall biogenesis/degradation</keyword>
<keyword evidence="6 8" id="KW-1133">Transmembrane helix</keyword>
<dbReference type="HAMAP" id="MF_02078">
    <property type="entry name" value="MurJ_MviN"/>
    <property type="match status" value="1"/>
</dbReference>
<feature type="transmembrane region" description="Helical" evidence="8">
    <location>
        <begin position="398"/>
        <end position="420"/>
    </location>
</feature>
<feature type="transmembrane region" description="Helical" evidence="8">
    <location>
        <begin position="356"/>
        <end position="377"/>
    </location>
</feature>
<dbReference type="GO" id="GO:0034204">
    <property type="term" value="P:lipid translocation"/>
    <property type="evidence" value="ECO:0007669"/>
    <property type="project" value="TreeGrafter"/>
</dbReference>
<dbReference type="InterPro" id="IPR051050">
    <property type="entry name" value="Lipid_II_flippase_MurJ/MviN"/>
</dbReference>
<dbReference type="GO" id="GO:0071555">
    <property type="term" value="P:cell wall organization"/>
    <property type="evidence" value="ECO:0007669"/>
    <property type="project" value="UniProtKB-KW"/>
</dbReference>
<dbReference type="InterPro" id="IPR004268">
    <property type="entry name" value="MurJ"/>
</dbReference>
<gene>
    <name evidence="8 10" type="primary">murJ</name>
    <name evidence="10" type="ORF">EPA93_19310</name>
</gene>
<dbReference type="GO" id="GO:0005886">
    <property type="term" value="C:plasma membrane"/>
    <property type="evidence" value="ECO:0007669"/>
    <property type="project" value="UniProtKB-SubCell"/>
</dbReference>
<keyword evidence="3 8" id="KW-0812">Transmembrane</keyword>
<feature type="transmembrane region" description="Helical" evidence="8">
    <location>
        <begin position="162"/>
        <end position="184"/>
    </location>
</feature>
<name>A0A4P6JRU1_KTERU</name>
<comment type="pathway">
    <text evidence="8">Cell wall biogenesis; peptidoglycan biosynthesis.</text>
</comment>
<evidence type="ECO:0000256" key="7">
    <source>
        <dbReference type="ARBA" id="ARBA00023136"/>
    </source>
</evidence>
<evidence type="ECO:0000256" key="4">
    <source>
        <dbReference type="ARBA" id="ARBA00022960"/>
    </source>
</evidence>
<dbReference type="RefSeq" id="WP_129889078.1">
    <property type="nucleotide sequence ID" value="NZ_CP035758.1"/>
</dbReference>
<keyword evidence="7 8" id="KW-0472">Membrane</keyword>
<protein>
    <recommendedName>
        <fullName evidence="8">Probable lipid II flippase MurJ</fullName>
    </recommendedName>
</protein>
<feature type="compositionally biased region" description="Low complexity" evidence="9">
    <location>
        <begin position="1"/>
        <end position="15"/>
    </location>
</feature>
<comment type="function">
    <text evidence="8">Involved in peptidoglycan biosynthesis. Transports lipid-linked peptidoglycan precursors from the inner to the outer leaflet of the cytoplasmic membrane.</text>
</comment>
<dbReference type="Proteomes" id="UP000290365">
    <property type="component" value="Chromosome"/>
</dbReference>
<dbReference type="AlphaFoldDB" id="A0A4P6JRU1"/>
<dbReference type="GO" id="GO:0015648">
    <property type="term" value="F:lipid-linked peptidoglycan transporter activity"/>
    <property type="evidence" value="ECO:0007669"/>
    <property type="project" value="UniProtKB-UniRule"/>
</dbReference>
<dbReference type="OrthoDB" id="9804143at2"/>
<keyword evidence="8" id="KW-0813">Transport</keyword>
<keyword evidence="2 8" id="KW-1003">Cell membrane</keyword>
<comment type="subcellular location">
    <subcellularLocation>
        <location evidence="1 8">Cell membrane</location>
        <topology evidence="1 8">Multi-pass membrane protein</topology>
    </subcellularLocation>
</comment>
<dbReference type="UniPathway" id="UPA00219"/>
<feature type="transmembrane region" description="Helical" evidence="8">
    <location>
        <begin position="554"/>
        <end position="576"/>
    </location>
</feature>
<dbReference type="KEGG" id="kbs:EPA93_19310"/>
<feature type="transmembrane region" description="Helical" evidence="8">
    <location>
        <begin position="204"/>
        <end position="227"/>
    </location>
</feature>
<evidence type="ECO:0000256" key="3">
    <source>
        <dbReference type="ARBA" id="ARBA00022692"/>
    </source>
</evidence>
<evidence type="ECO:0000256" key="9">
    <source>
        <dbReference type="SAM" id="MobiDB-lite"/>
    </source>
</evidence>
<accession>A0A4P6JRU1</accession>
<feature type="transmembrane region" description="Helical" evidence="8">
    <location>
        <begin position="74"/>
        <end position="95"/>
    </location>
</feature>
<proteinExistence type="inferred from homology"/>
<reference evidence="10 11" key="1">
    <citation type="submission" date="2019-01" db="EMBL/GenBank/DDBJ databases">
        <title>Ktedonosporobacter rubrisoli SCAWS-G2.</title>
        <authorList>
            <person name="Huang Y."/>
            <person name="Yan B."/>
        </authorList>
    </citation>
    <scope>NUCLEOTIDE SEQUENCE [LARGE SCALE GENOMIC DNA]</scope>
    <source>
        <strain evidence="10 11">SCAWS-G2</strain>
    </source>
</reference>
<dbReference type="EMBL" id="CP035758">
    <property type="protein sequence ID" value="QBD78025.1"/>
    <property type="molecule type" value="Genomic_DNA"/>
</dbReference>
<dbReference type="GO" id="GO:0009252">
    <property type="term" value="P:peptidoglycan biosynthetic process"/>
    <property type="evidence" value="ECO:0007669"/>
    <property type="project" value="UniProtKB-UniRule"/>
</dbReference>
<feature type="transmembrane region" description="Helical" evidence="8">
    <location>
        <begin position="515"/>
        <end position="542"/>
    </location>
</feature>
<feature type="transmembrane region" description="Helical" evidence="8">
    <location>
        <begin position="325"/>
        <end position="344"/>
    </location>
</feature>
<dbReference type="PANTHER" id="PTHR47019">
    <property type="entry name" value="LIPID II FLIPPASE MURJ"/>
    <property type="match status" value="1"/>
</dbReference>